<accession>A0A1M5C163</accession>
<keyword evidence="1" id="KW-0812">Transmembrane</keyword>
<feature type="transmembrane region" description="Helical" evidence="1">
    <location>
        <begin position="6"/>
        <end position="26"/>
    </location>
</feature>
<evidence type="ECO:0000313" key="3">
    <source>
        <dbReference type="Proteomes" id="UP000184287"/>
    </source>
</evidence>
<protein>
    <recommendedName>
        <fullName evidence="4">AhpC/TSA family protein</fullName>
    </recommendedName>
</protein>
<name>A0A1M5C163_9SPHI</name>
<evidence type="ECO:0000313" key="2">
    <source>
        <dbReference type="EMBL" id="SHF48400.1"/>
    </source>
</evidence>
<reference evidence="3" key="1">
    <citation type="submission" date="2016-11" db="EMBL/GenBank/DDBJ databases">
        <authorList>
            <person name="Varghese N."/>
            <person name="Submissions S."/>
        </authorList>
    </citation>
    <scope>NUCLEOTIDE SEQUENCE [LARGE SCALE GENOMIC DNA]</scope>
    <source>
        <strain evidence="3">DSM 16990</strain>
    </source>
</reference>
<evidence type="ECO:0000256" key="1">
    <source>
        <dbReference type="SAM" id="Phobius"/>
    </source>
</evidence>
<dbReference type="EMBL" id="FQUQ01000002">
    <property type="protein sequence ID" value="SHF48400.1"/>
    <property type="molecule type" value="Genomic_DNA"/>
</dbReference>
<keyword evidence="1" id="KW-0472">Membrane</keyword>
<keyword evidence="1" id="KW-1133">Transmembrane helix</keyword>
<dbReference type="STRING" id="288992.SAMN04488522_1021447"/>
<dbReference type="OrthoDB" id="677754at2"/>
<organism evidence="2 3">
    <name type="scientific">Pedobacter caeni</name>
    <dbReference type="NCBI Taxonomy" id="288992"/>
    <lineage>
        <taxon>Bacteria</taxon>
        <taxon>Pseudomonadati</taxon>
        <taxon>Bacteroidota</taxon>
        <taxon>Sphingobacteriia</taxon>
        <taxon>Sphingobacteriales</taxon>
        <taxon>Sphingobacteriaceae</taxon>
        <taxon>Pedobacter</taxon>
    </lineage>
</organism>
<keyword evidence="3" id="KW-1185">Reference proteome</keyword>
<dbReference type="RefSeq" id="WP_073231702.1">
    <property type="nucleotide sequence ID" value="NZ_FQUQ01000002.1"/>
</dbReference>
<gene>
    <name evidence="2" type="ORF">SAMN04488522_1021447</name>
</gene>
<dbReference type="Proteomes" id="UP000184287">
    <property type="component" value="Unassembled WGS sequence"/>
</dbReference>
<dbReference type="AlphaFoldDB" id="A0A1M5C163"/>
<evidence type="ECO:0008006" key="4">
    <source>
        <dbReference type="Google" id="ProtNLM"/>
    </source>
</evidence>
<sequence>MNKDNLLNLTLTLLMATTTTLVFLLMKPKARLEQVIVAPKVADDGPIVKLKSAFYNLYPTLVIPSDNKLVSNKTLVKTPEGQARSLKELVGDQPKLILRYSHIDCEVCVDSVVSQINRITKRDQLPEVLILTDIYTERDFLIKTRNKKYAFATYGLPGTNLGLPLENKNLPFLFVLTPDFKATKIFVPFKEVPYQTTEYLKEIFRYLNVPVYE</sequence>
<proteinExistence type="predicted"/>